<dbReference type="NCBIfam" id="TIGR00254">
    <property type="entry name" value="GGDEF"/>
    <property type="match status" value="1"/>
</dbReference>
<protein>
    <submittedName>
        <fullName evidence="2">Diguanylate cyclase</fullName>
    </submittedName>
</protein>
<dbReference type="CDD" id="cd18774">
    <property type="entry name" value="PDC2_HK_sensor"/>
    <property type="match status" value="1"/>
</dbReference>
<dbReference type="InterPro" id="IPR000160">
    <property type="entry name" value="GGDEF_dom"/>
</dbReference>
<dbReference type="PANTHER" id="PTHR46663">
    <property type="entry name" value="DIGUANYLATE CYCLASE DGCT-RELATED"/>
    <property type="match status" value="1"/>
</dbReference>
<dbReference type="InterPro" id="IPR029787">
    <property type="entry name" value="Nucleotide_cyclase"/>
</dbReference>
<evidence type="ECO:0000313" key="2">
    <source>
        <dbReference type="EMBL" id="NMF93996.1"/>
    </source>
</evidence>
<evidence type="ECO:0000313" key="3">
    <source>
        <dbReference type="Proteomes" id="UP000601990"/>
    </source>
</evidence>
<dbReference type="PROSITE" id="PS50887">
    <property type="entry name" value="GGDEF"/>
    <property type="match status" value="1"/>
</dbReference>
<dbReference type="EMBL" id="WTVH01000021">
    <property type="protein sequence ID" value="NMF93996.1"/>
    <property type="molecule type" value="Genomic_DNA"/>
</dbReference>
<evidence type="ECO:0000259" key="1">
    <source>
        <dbReference type="PROSITE" id="PS50887"/>
    </source>
</evidence>
<keyword evidence="3" id="KW-1185">Reference proteome</keyword>
<dbReference type="Gene3D" id="3.30.70.270">
    <property type="match status" value="1"/>
</dbReference>
<dbReference type="SUPFAM" id="SSF55073">
    <property type="entry name" value="Nucleotide cyclase"/>
    <property type="match status" value="1"/>
</dbReference>
<dbReference type="RefSeq" id="WP_169199240.1">
    <property type="nucleotide sequence ID" value="NZ_WTVH02000009.1"/>
</dbReference>
<gene>
    <name evidence="2" type="ORF">GO608_11730</name>
</gene>
<dbReference type="InterPro" id="IPR043128">
    <property type="entry name" value="Rev_trsase/Diguanyl_cyclase"/>
</dbReference>
<dbReference type="CDD" id="cd01949">
    <property type="entry name" value="GGDEF"/>
    <property type="match status" value="1"/>
</dbReference>
<reference evidence="2" key="1">
    <citation type="submission" date="2019-12" db="EMBL/GenBank/DDBJ databases">
        <title>Comparative genomics gives insights into the taxonomy of the Azoarcus-Aromatoleum group and reveals separate origins of nif in the plant-associated Azoarcus and non-plant-associated Aromatoleum sub-groups.</title>
        <authorList>
            <person name="Lafos M."/>
            <person name="Maluk M."/>
            <person name="Batista M."/>
            <person name="Junghare M."/>
            <person name="Carmona M."/>
            <person name="Faoro H."/>
            <person name="Cruz L.M."/>
            <person name="Battistoni F."/>
            <person name="De Souza E."/>
            <person name="Pedrosa F."/>
            <person name="Chen W.-M."/>
            <person name="Poole P.S."/>
            <person name="Dixon R.A."/>
            <person name="James E.K."/>
        </authorList>
    </citation>
    <scope>NUCLEOTIDE SEQUENCE</scope>
    <source>
        <strain evidence="2">U120</strain>
    </source>
</reference>
<dbReference type="PANTHER" id="PTHR46663:SF2">
    <property type="entry name" value="GGDEF DOMAIN-CONTAINING PROTEIN"/>
    <property type="match status" value="1"/>
</dbReference>
<sequence length="533" mass="56942">MTAAPTPTIRSRLALLVMACILPASLMTAALIHYNYQRENAQLVREVIATARALTSAIDRELAATESALNVLATSPYLASNDLAAFHRQAVKVLQTQSANNVVLTDTTGRQRINTFRPFGEPLPFEGAMPQLRHVLDTGRTYVSGLFVGPVVHRPALSISVPVHRDERIVYVLSMGFFPDRLAGILNEQRLPRGWTGEILDGEGIVAAHTEMEQFIGRKGSQALTERLAEAAEGSVEILTDAGLPVISVFSRSAVSRWTTVISIPREALTSELQQSLGWLVLGTAVLLGSSLLLAWRLGGRIAGAFYGLTGPAVALGAGETIVVPSFRLREADEVGGALIKASAMLQQTRHKALHDELTGLANRALLDEIVNDQLALSQRCNSQLALLYIDLDGFKAVNDCHGHGIGDELLRVVSRRINGAIRCSDVAARLGGDEFVVVMFTAGADGAAALARKLVETLSEPYQIGEVPIGISASIGIAISSGMETTCERLLEQADAAMYRSKAKGKRCYTIVPGETGLCTPAGNAEGCVSRS</sequence>
<dbReference type="CDD" id="cd18773">
    <property type="entry name" value="PDC1_HK_sensor"/>
    <property type="match status" value="1"/>
</dbReference>
<organism evidence="2 3">
    <name type="scientific">Aromatoleum buckelii</name>
    <dbReference type="NCBI Taxonomy" id="200254"/>
    <lineage>
        <taxon>Bacteria</taxon>
        <taxon>Pseudomonadati</taxon>
        <taxon>Pseudomonadota</taxon>
        <taxon>Betaproteobacteria</taxon>
        <taxon>Rhodocyclales</taxon>
        <taxon>Rhodocyclaceae</taxon>
        <taxon>Aromatoleum</taxon>
    </lineage>
</organism>
<feature type="domain" description="GGDEF" evidence="1">
    <location>
        <begin position="383"/>
        <end position="515"/>
    </location>
</feature>
<proteinExistence type="predicted"/>
<dbReference type="Gene3D" id="3.30.450.20">
    <property type="entry name" value="PAS domain"/>
    <property type="match status" value="1"/>
</dbReference>
<dbReference type="Proteomes" id="UP000601990">
    <property type="component" value="Unassembled WGS sequence"/>
</dbReference>
<dbReference type="InterPro" id="IPR052163">
    <property type="entry name" value="DGC-Regulatory_Protein"/>
</dbReference>
<accession>A0ABX1N414</accession>
<dbReference type="SMART" id="SM00267">
    <property type="entry name" value="GGDEF"/>
    <property type="match status" value="1"/>
</dbReference>
<dbReference type="Pfam" id="PF00990">
    <property type="entry name" value="GGDEF"/>
    <property type="match status" value="1"/>
</dbReference>
<name>A0ABX1N414_9RHOO</name>
<comment type="caution">
    <text evidence="2">The sequence shown here is derived from an EMBL/GenBank/DDBJ whole genome shotgun (WGS) entry which is preliminary data.</text>
</comment>